<keyword evidence="1" id="KW-1133">Transmembrane helix</keyword>
<dbReference type="RefSeq" id="WP_079646611.1">
    <property type="nucleotide sequence ID" value="NZ_FUYM01000001.1"/>
</dbReference>
<keyword evidence="1" id="KW-0812">Transmembrane</keyword>
<feature type="transmembrane region" description="Helical" evidence="1">
    <location>
        <begin position="6"/>
        <end position="24"/>
    </location>
</feature>
<sequence>MYHEFLFALAGASAAGIGIQLLALNPARRRIATLEARIALTEKRGDRWFRDYQIAIAQRDALRAQNEELRAFKARRNMSRRQREAIAA</sequence>
<protein>
    <submittedName>
        <fullName evidence="2">Uncharacterized protein</fullName>
    </submittedName>
</protein>
<dbReference type="EMBL" id="FUYM01000001">
    <property type="protein sequence ID" value="SKB31201.1"/>
    <property type="molecule type" value="Genomic_DNA"/>
</dbReference>
<gene>
    <name evidence="2" type="ORF">SAMN06295920_101697</name>
</gene>
<proteinExistence type="predicted"/>
<evidence type="ECO:0000313" key="3">
    <source>
        <dbReference type="Proteomes" id="UP000189818"/>
    </source>
</evidence>
<evidence type="ECO:0000313" key="2">
    <source>
        <dbReference type="EMBL" id="SKB31201.1"/>
    </source>
</evidence>
<keyword evidence="3" id="KW-1185">Reference proteome</keyword>
<dbReference type="STRING" id="439228.SAMN06295920_101697"/>
<organism evidence="2 3">
    <name type="scientific">Rhizorhabdus histidinilytica</name>
    <dbReference type="NCBI Taxonomy" id="439228"/>
    <lineage>
        <taxon>Bacteria</taxon>
        <taxon>Pseudomonadati</taxon>
        <taxon>Pseudomonadota</taxon>
        <taxon>Alphaproteobacteria</taxon>
        <taxon>Sphingomonadales</taxon>
        <taxon>Sphingomonadaceae</taxon>
        <taxon>Rhizorhabdus</taxon>
    </lineage>
</organism>
<evidence type="ECO:0000256" key="1">
    <source>
        <dbReference type="SAM" id="Phobius"/>
    </source>
</evidence>
<dbReference type="Proteomes" id="UP000189818">
    <property type="component" value="Unassembled WGS sequence"/>
</dbReference>
<dbReference type="AlphaFoldDB" id="A0A1T5A868"/>
<accession>A0A1T5A868</accession>
<keyword evidence="1" id="KW-0472">Membrane</keyword>
<name>A0A1T5A868_9SPHN</name>
<reference evidence="3" key="1">
    <citation type="submission" date="2017-02" db="EMBL/GenBank/DDBJ databases">
        <authorList>
            <person name="Varghese N."/>
            <person name="Submissions S."/>
        </authorList>
    </citation>
    <scope>NUCLEOTIDE SEQUENCE [LARGE SCALE GENOMIC DNA]</scope>
    <source>
        <strain evidence="3">UM2</strain>
    </source>
</reference>